<dbReference type="PANTHER" id="PTHR45982">
    <property type="entry name" value="REGULATOR OF CHROMOSOME CONDENSATION"/>
    <property type="match status" value="1"/>
</dbReference>
<dbReference type="InterPro" id="IPR058923">
    <property type="entry name" value="RCC1-like_dom"/>
</dbReference>
<protein>
    <recommendedName>
        <fullName evidence="5">RCC1-like domain-containing protein</fullName>
    </recommendedName>
</protein>
<dbReference type="Proteomes" id="UP001321748">
    <property type="component" value="Chromosome"/>
</dbReference>
<dbReference type="PANTHER" id="PTHR45982:SF1">
    <property type="entry name" value="REGULATOR OF CHROMOSOME CONDENSATION"/>
    <property type="match status" value="1"/>
</dbReference>
<accession>A0ABM8BBF8</accession>
<dbReference type="InterPro" id="IPR051553">
    <property type="entry name" value="Ran_GTPase-activating"/>
</dbReference>
<dbReference type="InterPro" id="IPR042229">
    <property type="entry name" value="Listeria/Bacterioides_rpt_sf"/>
</dbReference>
<dbReference type="SUPFAM" id="SSF50985">
    <property type="entry name" value="RCC1/BLIP-II"/>
    <property type="match status" value="2"/>
</dbReference>
<keyword evidence="7" id="KW-1185">Reference proteome</keyword>
<dbReference type="Pfam" id="PF00415">
    <property type="entry name" value="RCC1"/>
    <property type="match status" value="3"/>
</dbReference>
<name>A0ABM8BBF8_9BIFI</name>
<dbReference type="Pfam" id="PF25390">
    <property type="entry name" value="WD40_RLD"/>
    <property type="match status" value="2"/>
</dbReference>
<keyword evidence="4" id="KW-1133">Transmembrane helix</keyword>
<keyword evidence="4" id="KW-0812">Transmembrane</keyword>
<evidence type="ECO:0000313" key="7">
    <source>
        <dbReference type="Proteomes" id="UP001321748"/>
    </source>
</evidence>
<dbReference type="InterPro" id="IPR013378">
    <property type="entry name" value="InlB-like_B-rpt"/>
</dbReference>
<feature type="transmembrane region" description="Helical" evidence="4">
    <location>
        <begin position="1004"/>
        <end position="1023"/>
    </location>
</feature>
<dbReference type="PROSITE" id="PS50012">
    <property type="entry name" value="RCC1_3"/>
    <property type="match status" value="13"/>
</dbReference>
<dbReference type="PROSITE" id="PS00626">
    <property type="entry name" value="RCC1_2"/>
    <property type="match status" value="3"/>
</dbReference>
<dbReference type="EMBL" id="AP026800">
    <property type="protein sequence ID" value="BDR54236.1"/>
    <property type="molecule type" value="Genomic_DNA"/>
</dbReference>
<evidence type="ECO:0000259" key="5">
    <source>
        <dbReference type="Pfam" id="PF25390"/>
    </source>
</evidence>
<gene>
    <name evidence="6" type="ORF">KIMH_03470</name>
</gene>
<keyword evidence="3" id="KW-0677">Repeat</keyword>
<keyword evidence="2" id="KW-0344">Guanine-nucleotide releasing factor</keyword>
<sequence>MKFTTISSKLEHTLSIGDDGNAYAWGDNTYGELGIGDLSGGHTTPTRVRMPANVKFTQISAGGWHGNHSLAIGTDGNAYSWGMNDHGQLGLGDTTNRTTPQIVNPPAGVRFVRIAAGYASSFALGNNGKIYAWGNTTNTEGGSGSGVLGVGDNNDRYSPTEVVGIPNTVKITTFSILADFVMALGSDGLIYTWGNNSYGQLATGDTVNRNSAVVVNPPVGTQRFTSINAGEWDATAIADDGYTYKWGIRNRGVFGDGTGDTDLGGTPNVLIPTRVTVTLPGGAGIKSLSSGGHHTLAIGTDNKTYAWGWNGLYPYGQLGAGITTATWKTTPIPVNVPSGVTFISVTAGAFNSAAIGSDGNTYMWGMSKFNSTGGALGDGATVNRNTPVRVGGPITITRVTFGGIVTPGTVTPVSSIWTGNTPPHAPGDVDVIVSWTLNGFAQPNETLRFRYLDTFTVTFDLDTAPGIPPGSQRVLEGSKATWPTQPSWAGHGFVGWFLNGKPYTYNEPVTANITLTAHWEERTFTFTMDPNRGPNSGGTSVTITPHPKGSSVLFTQVSAGWYHTLAIGSDGDLYAWGRNDAGQIGDNSTTNRLQPTKAVTPNGVKFLKISAGPNNSFALGSDNRWYAWGFNTSGQLGTGTTSNQLRPQAISMPTGVGAYTQVSPGRDHTLAIGDNSTTYAWGANNSGQLGDNTTVNQLSPVAVQTPAGVYQFTQVSAGSGHSIGIGDNGQAYSWGSNQYGQLGTSVINVGSSSSVPVQVQLPVGVSTFKQATATADWSLAISDTGRIYTWGYNGDYELGNGTTVNQPLPAEPSIPSGITFTNVTTNSDSAMSIGSNGSIYAWGYNASGQLGTGNQTSPTRPIVVNPKPGTTFTKLLSGWKHAIGIDTTGGIWTWGDNEYGQLGDKQGGPGKLSLTPVSAGMLYDINVTAVKFGNTPAQTGPTPNGSAGTWTVTSPRNNEGGPVPVIVTWTLNGTAQPDYPIHNFIYPFIPLNLPAAGSIPLQRLGGGSLLALSLMAAVVYAALQVSSHRKRGKGRHLQTAQ</sequence>
<dbReference type="Pfam" id="PF09479">
    <property type="entry name" value="Flg_new"/>
    <property type="match status" value="1"/>
</dbReference>
<evidence type="ECO:0000313" key="6">
    <source>
        <dbReference type="EMBL" id="BDR54236.1"/>
    </source>
</evidence>
<dbReference type="Gene3D" id="2.130.10.30">
    <property type="entry name" value="Regulator of chromosome condensation 1/beta-lactamase-inhibitor protein II"/>
    <property type="match status" value="4"/>
</dbReference>
<organism evidence="6 7">
    <name type="scientific">Bombiscardovia apis</name>
    <dbReference type="NCBI Taxonomy" id="2932182"/>
    <lineage>
        <taxon>Bacteria</taxon>
        <taxon>Bacillati</taxon>
        <taxon>Actinomycetota</taxon>
        <taxon>Actinomycetes</taxon>
        <taxon>Bifidobacteriales</taxon>
        <taxon>Bifidobacteriaceae</taxon>
        <taxon>Bombiscardovia</taxon>
    </lineage>
</organism>
<dbReference type="Gene3D" id="2.60.40.4270">
    <property type="entry name" value="Listeria-Bacteroides repeat domain"/>
    <property type="match status" value="1"/>
</dbReference>
<dbReference type="PRINTS" id="PR00633">
    <property type="entry name" value="RCCNDNSATION"/>
</dbReference>
<evidence type="ECO:0000256" key="4">
    <source>
        <dbReference type="SAM" id="Phobius"/>
    </source>
</evidence>
<comment type="subcellular location">
    <subcellularLocation>
        <location evidence="1">Cell envelope</location>
    </subcellularLocation>
</comment>
<evidence type="ECO:0000256" key="3">
    <source>
        <dbReference type="ARBA" id="ARBA00022737"/>
    </source>
</evidence>
<feature type="domain" description="RCC1-like" evidence="5">
    <location>
        <begin position="109"/>
        <end position="403"/>
    </location>
</feature>
<reference evidence="6 7" key="1">
    <citation type="journal article" date="2023" name="Microbiol. Spectr.">
        <title>Symbiosis of Carpenter Bees with Uncharacterized Lactic Acid Bacteria Showing NAD Auxotrophy.</title>
        <authorList>
            <person name="Kawasaki S."/>
            <person name="Ozawa K."/>
            <person name="Mori T."/>
            <person name="Yamamoto A."/>
            <person name="Ito M."/>
            <person name="Ohkuma M."/>
            <person name="Sakamoto M."/>
            <person name="Matsutani M."/>
        </authorList>
    </citation>
    <scope>NUCLEOTIDE SEQUENCE [LARGE SCALE GENOMIC DNA]</scope>
    <source>
        <strain evidence="6 7">KimH</strain>
    </source>
</reference>
<proteinExistence type="predicted"/>
<keyword evidence="4" id="KW-0472">Membrane</keyword>
<evidence type="ECO:0000256" key="2">
    <source>
        <dbReference type="ARBA" id="ARBA00022658"/>
    </source>
</evidence>
<evidence type="ECO:0000256" key="1">
    <source>
        <dbReference type="ARBA" id="ARBA00004196"/>
    </source>
</evidence>
<dbReference type="InterPro" id="IPR009091">
    <property type="entry name" value="RCC1/BLIP-II"/>
</dbReference>
<feature type="domain" description="RCC1-like" evidence="5">
    <location>
        <begin position="551"/>
        <end position="807"/>
    </location>
</feature>
<dbReference type="InterPro" id="IPR000408">
    <property type="entry name" value="Reg_chr_condens"/>
</dbReference>